<keyword evidence="9" id="KW-0408">Iron</keyword>
<dbReference type="EMBL" id="CACVKT020009206">
    <property type="protein sequence ID" value="CAC5420966.1"/>
    <property type="molecule type" value="Genomic_DNA"/>
</dbReference>
<comment type="cofactor">
    <cofactor evidence="1">
        <name>heme b</name>
        <dbReference type="ChEBI" id="CHEBI:60344"/>
    </cofactor>
</comment>
<evidence type="ECO:0000256" key="1">
    <source>
        <dbReference type="ARBA" id="ARBA00001970"/>
    </source>
</evidence>
<dbReference type="InterPro" id="IPR006593">
    <property type="entry name" value="Cyt_b561/ferric_Rdtase_TM"/>
</dbReference>
<protein>
    <recommendedName>
        <fullName evidence="17">Ferric-chelate reductase 1</fullName>
    </recommendedName>
</protein>
<keyword evidence="11" id="KW-0325">Glycoprotein</keyword>
<dbReference type="CDD" id="cd08544">
    <property type="entry name" value="Reeler"/>
    <property type="match status" value="1"/>
</dbReference>
<dbReference type="Gene3D" id="1.20.120.1770">
    <property type="match status" value="1"/>
</dbReference>
<organism evidence="15 16">
    <name type="scientific">Mytilus coruscus</name>
    <name type="common">Sea mussel</name>
    <dbReference type="NCBI Taxonomy" id="42192"/>
    <lineage>
        <taxon>Eukaryota</taxon>
        <taxon>Metazoa</taxon>
        <taxon>Spiralia</taxon>
        <taxon>Lophotrochozoa</taxon>
        <taxon>Mollusca</taxon>
        <taxon>Bivalvia</taxon>
        <taxon>Autobranchia</taxon>
        <taxon>Pteriomorphia</taxon>
        <taxon>Mytilida</taxon>
        <taxon>Mytiloidea</taxon>
        <taxon>Mytilidae</taxon>
        <taxon>Mytilinae</taxon>
        <taxon>Mytilus</taxon>
    </lineage>
</organism>
<evidence type="ECO:0000256" key="2">
    <source>
        <dbReference type="ARBA" id="ARBA00004141"/>
    </source>
</evidence>
<dbReference type="Gene3D" id="2.60.40.4060">
    <property type="entry name" value="Reeler domain"/>
    <property type="match status" value="1"/>
</dbReference>
<evidence type="ECO:0000256" key="12">
    <source>
        <dbReference type="SAM" id="Phobius"/>
    </source>
</evidence>
<evidence type="ECO:0000259" key="14">
    <source>
        <dbReference type="PROSITE" id="PS51019"/>
    </source>
</evidence>
<feature type="transmembrane region" description="Helical" evidence="12">
    <location>
        <begin position="448"/>
        <end position="469"/>
    </location>
</feature>
<reference evidence="15 16" key="1">
    <citation type="submission" date="2020-06" db="EMBL/GenBank/DDBJ databases">
        <authorList>
            <person name="Li R."/>
            <person name="Bekaert M."/>
        </authorList>
    </citation>
    <scope>NUCLEOTIDE SEQUENCE [LARGE SCALE GENOMIC DNA]</scope>
    <source>
        <strain evidence="16">wild</strain>
    </source>
</reference>
<dbReference type="PROSITE" id="PS50939">
    <property type="entry name" value="CYTOCHROME_B561"/>
    <property type="match status" value="1"/>
</dbReference>
<gene>
    <name evidence="15" type="ORF">MCOR_53136</name>
</gene>
<evidence type="ECO:0000313" key="15">
    <source>
        <dbReference type="EMBL" id="CAC5420966.1"/>
    </source>
</evidence>
<dbReference type="InterPro" id="IPR002861">
    <property type="entry name" value="Reeler_dom"/>
</dbReference>
<evidence type="ECO:0000313" key="16">
    <source>
        <dbReference type="Proteomes" id="UP000507470"/>
    </source>
</evidence>
<evidence type="ECO:0000256" key="7">
    <source>
        <dbReference type="ARBA" id="ARBA00022982"/>
    </source>
</evidence>
<dbReference type="Pfam" id="PF03351">
    <property type="entry name" value="DOMON"/>
    <property type="match status" value="1"/>
</dbReference>
<dbReference type="GO" id="GO:0016020">
    <property type="term" value="C:membrane"/>
    <property type="evidence" value="ECO:0007669"/>
    <property type="project" value="UniProtKB-SubCell"/>
</dbReference>
<keyword evidence="10 12" id="KW-0472">Membrane</keyword>
<feature type="domain" description="Cytochrome b561" evidence="13">
    <location>
        <begin position="338"/>
        <end position="538"/>
    </location>
</feature>
<dbReference type="InterPro" id="IPR042307">
    <property type="entry name" value="Reeler_sf"/>
</dbReference>
<dbReference type="SMART" id="SM00665">
    <property type="entry name" value="B561"/>
    <property type="match status" value="1"/>
</dbReference>
<dbReference type="InterPro" id="IPR005018">
    <property type="entry name" value="DOMON_domain"/>
</dbReference>
<evidence type="ECO:0000256" key="4">
    <source>
        <dbReference type="ARBA" id="ARBA00022448"/>
    </source>
</evidence>
<comment type="similarity">
    <text evidence="3">Belongs to the FRRS1 family.</text>
</comment>
<dbReference type="Pfam" id="PF02014">
    <property type="entry name" value="Reeler"/>
    <property type="match status" value="1"/>
</dbReference>
<evidence type="ECO:0000256" key="9">
    <source>
        <dbReference type="ARBA" id="ARBA00023004"/>
    </source>
</evidence>
<sequence>MSRKECLLKLYGIICCYQSVSGFAAGPPFSTCLTLFPKHHGLEAQTTEPPYTIDIQENDYIPGQDIHMTVGGKNGRNFMGLQIAVHRDKGDTEELMGEFTSFPSEKLTAMNCIDGKKNMIGHKNNDIVTEVNITWKAPAVNQGNLTIFISIVESFDIFWINILKPLPSQVDIPVVPVKQISKHENINVDFEECGKSFGCILYPSYCTGDNCYAGTTFRDEGNRTRFKAFVGINEGYISLGFSDDRLMGDDHTISCTFKDNHYTVQHGYNPLYFNYRQYKKNEIHDMTVSVQDGKLYCEFTRPKYMSVVNMMKPTERFGFDLKNDYYVMIAWGYLHRGSPAITHHIELPVTTDSKVNFKSTSIYRGSALPSVTQVHALLMIVAWILFTGLATIIARYFKSSFGEKMAFGAKIWFQTHRAAAVISAVITAISFIIIFVKVDGFTEVAEAHAYVGIVLMSVTTLQVFGGLLRPGPDSKMRPLFNYGHWLMGKTAHILAAVSIFLAFTIELIPKTQSTFGVVIASIWVVCQVLWELFYEMRRRRRESQEKKEKTTLQKADMILLSRTTTLERAVLQNSVQSKRSSIWCPFRLYKKDDEKKWH</sequence>
<dbReference type="PROSITE" id="PS51019">
    <property type="entry name" value="REELIN"/>
    <property type="match status" value="1"/>
</dbReference>
<evidence type="ECO:0000256" key="10">
    <source>
        <dbReference type="ARBA" id="ARBA00023136"/>
    </source>
</evidence>
<keyword evidence="5 12" id="KW-0812">Transmembrane</keyword>
<evidence type="ECO:0000256" key="8">
    <source>
        <dbReference type="ARBA" id="ARBA00022989"/>
    </source>
</evidence>
<evidence type="ECO:0000256" key="11">
    <source>
        <dbReference type="ARBA" id="ARBA00023180"/>
    </source>
</evidence>
<evidence type="ECO:0000259" key="13">
    <source>
        <dbReference type="PROSITE" id="PS50939"/>
    </source>
</evidence>
<proteinExistence type="inferred from homology"/>
<evidence type="ECO:0000256" key="6">
    <source>
        <dbReference type="ARBA" id="ARBA00022729"/>
    </source>
</evidence>
<evidence type="ECO:0008006" key="17">
    <source>
        <dbReference type="Google" id="ProtNLM"/>
    </source>
</evidence>
<dbReference type="Pfam" id="PF03188">
    <property type="entry name" value="Cytochrom_B561"/>
    <property type="match status" value="1"/>
</dbReference>
<evidence type="ECO:0000256" key="5">
    <source>
        <dbReference type="ARBA" id="ARBA00022692"/>
    </source>
</evidence>
<evidence type="ECO:0000256" key="3">
    <source>
        <dbReference type="ARBA" id="ARBA00009195"/>
    </source>
</evidence>
<dbReference type="AlphaFoldDB" id="A0A6J8EM65"/>
<feature type="transmembrane region" description="Helical" evidence="12">
    <location>
        <begin position="490"/>
        <end position="508"/>
    </location>
</feature>
<feature type="transmembrane region" description="Helical" evidence="12">
    <location>
        <begin position="418"/>
        <end position="436"/>
    </location>
</feature>
<keyword evidence="4" id="KW-0813">Transport</keyword>
<feature type="domain" description="Reelin" evidence="14">
    <location>
        <begin position="17"/>
        <end position="183"/>
    </location>
</feature>
<keyword evidence="16" id="KW-1185">Reference proteome</keyword>
<keyword evidence="6" id="KW-0732">Signal</keyword>
<name>A0A6J8EM65_MYTCO</name>
<feature type="transmembrane region" description="Helical" evidence="12">
    <location>
        <begin position="376"/>
        <end position="397"/>
    </location>
</feature>
<comment type="subcellular location">
    <subcellularLocation>
        <location evidence="2">Membrane</location>
        <topology evidence="2">Multi-pass membrane protein</topology>
    </subcellularLocation>
</comment>
<accession>A0A6J8EM65</accession>
<dbReference type="CDD" id="cd08760">
    <property type="entry name" value="Cyt_b561_FRRS1_like"/>
    <property type="match status" value="1"/>
</dbReference>
<dbReference type="PANTHER" id="PTHR23130:SF171">
    <property type="entry name" value="OS01G0895300 PROTEIN"/>
    <property type="match status" value="1"/>
</dbReference>
<dbReference type="PANTHER" id="PTHR23130">
    <property type="entry name" value="CYTOCHROME B561 AND DOMON DOMAIN-CONTAINING PROTEIN"/>
    <property type="match status" value="1"/>
</dbReference>
<keyword evidence="7" id="KW-0249">Electron transport</keyword>
<dbReference type="OrthoDB" id="6418377at2759"/>
<feature type="transmembrane region" description="Helical" evidence="12">
    <location>
        <begin position="514"/>
        <end position="534"/>
    </location>
</feature>
<dbReference type="Proteomes" id="UP000507470">
    <property type="component" value="Unassembled WGS sequence"/>
</dbReference>
<keyword evidence="8 12" id="KW-1133">Transmembrane helix</keyword>